<dbReference type="AlphaFoldDB" id="A0A401ZDH0"/>
<keyword evidence="3 4" id="KW-0520">NAD</keyword>
<evidence type="ECO:0000313" key="8">
    <source>
        <dbReference type="EMBL" id="GCE04889.1"/>
    </source>
</evidence>
<accession>A0A401ZDH0</accession>
<reference evidence="9" key="1">
    <citation type="submission" date="2018-12" db="EMBL/GenBank/DDBJ databases">
        <title>Tengunoibacter tsumagoiensis gen. nov., sp. nov., Dictyobacter kobayashii sp. nov., D. alpinus sp. nov., and D. joshuensis sp. nov. and description of Dictyobacteraceae fam. nov. within the order Ktedonobacterales isolated from Tengu-no-mugimeshi.</title>
        <authorList>
            <person name="Wang C.M."/>
            <person name="Zheng Y."/>
            <person name="Sakai Y."/>
            <person name="Toyoda A."/>
            <person name="Minakuchi Y."/>
            <person name="Abe K."/>
            <person name="Yokota A."/>
            <person name="Yabe S."/>
        </authorList>
    </citation>
    <scope>NUCLEOTIDE SEQUENCE [LARGE SCALE GENOMIC DNA]</scope>
    <source>
        <strain evidence="9">S-27</strain>
    </source>
</reference>
<dbReference type="EMBL" id="BIFQ01000001">
    <property type="protein sequence ID" value="GCE04889.1"/>
    <property type="molecule type" value="Genomic_DNA"/>
</dbReference>
<dbReference type="SUPFAM" id="SSF143243">
    <property type="entry name" value="Nqo5-like"/>
    <property type="match status" value="1"/>
</dbReference>
<dbReference type="InterPro" id="IPR037232">
    <property type="entry name" value="NADH_quin_OxRdtase_su_C/D-like"/>
</dbReference>
<feature type="compositionally biased region" description="Basic and acidic residues" evidence="6">
    <location>
        <begin position="185"/>
        <end position="195"/>
    </location>
</feature>
<dbReference type="NCBIfam" id="TIGR01961">
    <property type="entry name" value="NuoC_fam"/>
    <property type="match status" value="1"/>
</dbReference>
<dbReference type="RefSeq" id="WP_126595992.1">
    <property type="nucleotide sequence ID" value="NZ_BIFQ01000001.1"/>
</dbReference>
<evidence type="ECO:0000256" key="6">
    <source>
        <dbReference type="SAM" id="MobiDB-lite"/>
    </source>
</evidence>
<organism evidence="8 9">
    <name type="scientific">Dictyobacter aurantiacus</name>
    <dbReference type="NCBI Taxonomy" id="1936993"/>
    <lineage>
        <taxon>Bacteria</taxon>
        <taxon>Bacillati</taxon>
        <taxon>Chloroflexota</taxon>
        <taxon>Ktedonobacteria</taxon>
        <taxon>Ktedonobacterales</taxon>
        <taxon>Dictyobacteraceae</taxon>
        <taxon>Dictyobacter</taxon>
    </lineage>
</organism>
<sequence>MVITAASTVETVQRKFPQAIVEVVEFQDEQTIVLKPEALVEVCAYLKKELEYNFLETVTAVDWPERVPRFDVVYHLLSLPHQCFLRLKVRVGLRREDHPAVPSVTGIWPGANWYEREVFDLFGIIFTDHPDLRRLLMPPDWTTHPLRKDYPLSGFDLPEPHWGGQVPYDIDPGVGEYYQQTLRTPEGRELNENRDQLNPSQEPGTLSPDASRNGSDTSLSPNGQARQNGKRRG</sequence>
<keyword evidence="3 4" id="KW-1278">Translocase</keyword>
<dbReference type="Proteomes" id="UP000287224">
    <property type="component" value="Unassembled WGS sequence"/>
</dbReference>
<comment type="caution">
    <text evidence="8">The sequence shown here is derived from an EMBL/GenBank/DDBJ whole genome shotgun (WGS) entry which is preliminary data.</text>
</comment>
<protein>
    <recommendedName>
        <fullName evidence="3">NADH-quinone oxidoreductase subunit C</fullName>
        <ecNumber evidence="3">7.1.1.-</ecNumber>
    </recommendedName>
    <alternativeName>
        <fullName evidence="3">NADH dehydrogenase I subunit C</fullName>
    </alternativeName>
    <alternativeName>
        <fullName evidence="3">NDH-1 subunit C</fullName>
    </alternativeName>
</protein>
<dbReference type="GO" id="GO:0048038">
    <property type="term" value="F:quinone binding"/>
    <property type="evidence" value="ECO:0007669"/>
    <property type="project" value="UniProtKB-KW"/>
</dbReference>
<dbReference type="PROSITE" id="PS00542">
    <property type="entry name" value="COMPLEX1_30K"/>
    <property type="match status" value="1"/>
</dbReference>
<dbReference type="InterPro" id="IPR010218">
    <property type="entry name" value="NADH_DH_suC"/>
</dbReference>
<dbReference type="GO" id="GO:0005886">
    <property type="term" value="C:plasma membrane"/>
    <property type="evidence" value="ECO:0007669"/>
    <property type="project" value="UniProtKB-SubCell"/>
</dbReference>
<evidence type="ECO:0000256" key="1">
    <source>
        <dbReference type="ARBA" id="ARBA00007569"/>
    </source>
</evidence>
<proteinExistence type="inferred from homology"/>
<evidence type="ECO:0000256" key="5">
    <source>
        <dbReference type="RuleBase" id="RU003582"/>
    </source>
</evidence>
<evidence type="ECO:0000256" key="2">
    <source>
        <dbReference type="ARBA" id="ARBA00022448"/>
    </source>
</evidence>
<evidence type="ECO:0000259" key="7">
    <source>
        <dbReference type="Pfam" id="PF00329"/>
    </source>
</evidence>
<dbReference type="EC" id="7.1.1.-" evidence="3"/>
<keyword evidence="9" id="KW-1185">Reference proteome</keyword>
<comment type="subcellular location">
    <subcellularLocation>
        <location evidence="3">Cell membrane</location>
        <topology evidence="3">Peripheral membrane protein</topology>
        <orientation evidence="3">Cytoplasmic side</orientation>
    </subcellularLocation>
</comment>
<dbReference type="InterPro" id="IPR020396">
    <property type="entry name" value="NADH_UbQ_OxRdtase_CS"/>
</dbReference>
<dbReference type="HAMAP" id="MF_01357">
    <property type="entry name" value="NDH1_NuoC"/>
    <property type="match status" value="1"/>
</dbReference>
<dbReference type="PANTHER" id="PTHR10884:SF14">
    <property type="entry name" value="NADH DEHYDROGENASE [UBIQUINONE] IRON-SULFUR PROTEIN 3, MITOCHONDRIAL"/>
    <property type="match status" value="1"/>
</dbReference>
<keyword evidence="3" id="KW-0472">Membrane</keyword>
<feature type="region of interest" description="Disordered" evidence="6">
    <location>
        <begin position="184"/>
        <end position="233"/>
    </location>
</feature>
<comment type="catalytic activity">
    <reaction evidence="3 5">
        <text>a quinone + NADH + 5 H(+)(in) = a quinol + NAD(+) + 4 H(+)(out)</text>
        <dbReference type="Rhea" id="RHEA:57888"/>
        <dbReference type="ChEBI" id="CHEBI:15378"/>
        <dbReference type="ChEBI" id="CHEBI:24646"/>
        <dbReference type="ChEBI" id="CHEBI:57540"/>
        <dbReference type="ChEBI" id="CHEBI:57945"/>
        <dbReference type="ChEBI" id="CHEBI:132124"/>
    </reaction>
</comment>
<dbReference type="InterPro" id="IPR001268">
    <property type="entry name" value="NADH_UbQ_OxRdtase_30kDa_su"/>
</dbReference>
<comment type="similarity">
    <text evidence="1 3 4">Belongs to the complex I 30 kDa subunit family.</text>
</comment>
<dbReference type="OrthoDB" id="9803286at2"/>
<gene>
    <name evidence="3" type="primary">nuoC</name>
    <name evidence="8" type="ORF">KDAU_22180</name>
</gene>
<dbReference type="PANTHER" id="PTHR10884">
    <property type="entry name" value="NADH DEHYDROGENASE UBIQUINONE IRON-SULFUR PROTEIN 3"/>
    <property type="match status" value="1"/>
</dbReference>
<keyword evidence="3 5" id="KW-0874">Quinone</keyword>
<comment type="subunit">
    <text evidence="3">NDH-1 is composed of 14 different subunits. Subunits NuoB, C, D, E, F, and G constitute the peripheral sector of the complex.</text>
</comment>
<dbReference type="GO" id="GO:0008137">
    <property type="term" value="F:NADH dehydrogenase (ubiquinone) activity"/>
    <property type="evidence" value="ECO:0007669"/>
    <property type="project" value="InterPro"/>
</dbReference>
<feature type="compositionally biased region" description="Polar residues" evidence="6">
    <location>
        <begin position="196"/>
        <end position="227"/>
    </location>
</feature>
<dbReference type="GO" id="GO:0050136">
    <property type="term" value="F:NADH dehydrogenase (quinone) (non-electrogenic) activity"/>
    <property type="evidence" value="ECO:0007669"/>
    <property type="project" value="UniProtKB-UniRule"/>
</dbReference>
<keyword evidence="3" id="KW-1003">Cell membrane</keyword>
<evidence type="ECO:0000256" key="4">
    <source>
        <dbReference type="RuleBase" id="RU003456"/>
    </source>
</evidence>
<comment type="function">
    <text evidence="3">NDH-1 shuttles electrons from NADH, via FMN and iron-sulfur (Fe-S) centers, to quinones in the respiratory chain. The immediate electron acceptor for the enzyme in this species is believed to be ubiquinone. Couples the redox reaction to proton translocation (for every two electrons transferred, four hydrogen ions are translocated across the cytoplasmic membrane), and thus conserves the redox energy in a proton gradient.</text>
</comment>
<dbReference type="Pfam" id="PF00329">
    <property type="entry name" value="Complex1_30kDa"/>
    <property type="match status" value="1"/>
</dbReference>
<evidence type="ECO:0000256" key="3">
    <source>
        <dbReference type="HAMAP-Rule" id="MF_01357"/>
    </source>
</evidence>
<feature type="domain" description="NADH:ubiquinone oxidoreductase 30kDa subunit" evidence="7">
    <location>
        <begin position="33"/>
        <end position="155"/>
    </location>
</feature>
<name>A0A401ZDH0_9CHLR</name>
<evidence type="ECO:0000313" key="9">
    <source>
        <dbReference type="Proteomes" id="UP000287224"/>
    </source>
</evidence>
<keyword evidence="2 3" id="KW-0813">Transport</keyword>
<keyword evidence="3" id="KW-0830">Ubiquinone</keyword>
<dbReference type="Gene3D" id="3.30.460.80">
    <property type="entry name" value="NADH:ubiquinone oxidoreductase, 30kDa subunit"/>
    <property type="match status" value="1"/>
</dbReference>